<evidence type="ECO:0000256" key="1">
    <source>
        <dbReference type="SAM" id="MobiDB-lite"/>
    </source>
</evidence>
<organism evidence="2 3">
    <name type="scientific">Prorocentrum cordatum</name>
    <dbReference type="NCBI Taxonomy" id="2364126"/>
    <lineage>
        <taxon>Eukaryota</taxon>
        <taxon>Sar</taxon>
        <taxon>Alveolata</taxon>
        <taxon>Dinophyceae</taxon>
        <taxon>Prorocentrales</taxon>
        <taxon>Prorocentraceae</taxon>
        <taxon>Prorocentrum</taxon>
    </lineage>
</organism>
<gene>
    <name evidence="2" type="ORF">PCOR1329_LOCUS82766</name>
</gene>
<comment type="caution">
    <text evidence="2">The sequence shown here is derived from an EMBL/GenBank/DDBJ whole genome shotgun (WGS) entry which is preliminary data.</text>
</comment>
<reference evidence="2" key="1">
    <citation type="submission" date="2023-10" db="EMBL/GenBank/DDBJ databases">
        <authorList>
            <person name="Chen Y."/>
            <person name="Shah S."/>
            <person name="Dougan E. K."/>
            <person name="Thang M."/>
            <person name="Chan C."/>
        </authorList>
    </citation>
    <scope>NUCLEOTIDE SEQUENCE [LARGE SCALE GENOMIC DNA]</scope>
</reference>
<evidence type="ECO:0000313" key="3">
    <source>
        <dbReference type="Proteomes" id="UP001189429"/>
    </source>
</evidence>
<feature type="region of interest" description="Disordered" evidence="1">
    <location>
        <begin position="183"/>
        <end position="240"/>
    </location>
</feature>
<accession>A0ABN9Y5T7</accession>
<dbReference type="Proteomes" id="UP001189429">
    <property type="component" value="Unassembled WGS sequence"/>
</dbReference>
<feature type="compositionally biased region" description="Polar residues" evidence="1">
    <location>
        <begin position="230"/>
        <end position="240"/>
    </location>
</feature>
<proteinExistence type="predicted"/>
<dbReference type="EMBL" id="CAUYUJ010021935">
    <property type="protein sequence ID" value="CAK0907930.1"/>
    <property type="molecule type" value="Genomic_DNA"/>
</dbReference>
<sequence>MPGTESTLWKKGPKFDQLWRHRAFLENIVAATHGRVLLHAAWYSALTAHFKGQISSDAVLKMAYRSRAMIAHLRDCKRDGKRAPRRYAKLQGLIDDMQVQIEPKTGKRTSTELAMQEVSDEVIEVTPIKKEKVPTVNVDSNSDAEYDFKLFKSATGHATRSPATSSGAHGVDVDALVKQTATIPGIDPRTGNKNFGWGDGTELKKRPAAAMRRPAGVAEKPASHEDPTNMKKTSGCGQDR</sequence>
<protein>
    <submittedName>
        <fullName evidence="2">Uncharacterized protein</fullName>
    </submittedName>
</protein>
<evidence type="ECO:0000313" key="2">
    <source>
        <dbReference type="EMBL" id="CAK0907930.1"/>
    </source>
</evidence>
<keyword evidence="3" id="KW-1185">Reference proteome</keyword>
<name>A0ABN9Y5T7_9DINO</name>